<dbReference type="Proteomes" id="UP000215086">
    <property type="component" value="Chromosome"/>
</dbReference>
<dbReference type="KEGG" id="ttf:THTE_4175"/>
<evidence type="ECO:0000313" key="3">
    <source>
        <dbReference type="Proteomes" id="UP000215086"/>
    </source>
</evidence>
<feature type="domain" description="DUF4261" evidence="1">
    <location>
        <begin position="181"/>
        <end position="248"/>
    </location>
</feature>
<evidence type="ECO:0000313" key="2">
    <source>
        <dbReference type="EMBL" id="ASV76776.1"/>
    </source>
</evidence>
<sequence length="256" mass="28973">MEPPLAMVLLRSPTKPSLEKLDEALQANWEGLPALEEALVALPPDLDLPPFQAIRIGDTVAFILSEDDPVPKEDLELACLSAWYWPDAHEAIDKHTAHLVVVLPEPPQDPLERYILLTQITAALAQITDSVAVFWPRSLLVHKPEDFINSARQMGPGQFPLELWVAFHGEIEEDQTLTLFTRGMAAFSLPEIEVYNTRQQPQFVYERVYNIAYYLLENGPVIHDGETVGMSQDEQYKVRIGPSRLEPRIRALQVEM</sequence>
<gene>
    <name evidence="2" type="ORF">THTE_4175</name>
</gene>
<organism evidence="2 3">
    <name type="scientific">Thermogutta terrifontis</name>
    <dbReference type="NCBI Taxonomy" id="1331910"/>
    <lineage>
        <taxon>Bacteria</taxon>
        <taxon>Pseudomonadati</taxon>
        <taxon>Planctomycetota</taxon>
        <taxon>Planctomycetia</taxon>
        <taxon>Pirellulales</taxon>
        <taxon>Thermoguttaceae</taxon>
        <taxon>Thermogutta</taxon>
    </lineage>
</organism>
<evidence type="ECO:0000259" key="1">
    <source>
        <dbReference type="Pfam" id="PF14080"/>
    </source>
</evidence>
<dbReference type="AlphaFoldDB" id="A0A286RLE3"/>
<keyword evidence="3" id="KW-1185">Reference proteome</keyword>
<proteinExistence type="predicted"/>
<dbReference type="OrthoDB" id="4404312at2"/>
<protein>
    <recommendedName>
        <fullName evidence="1">DUF4261 domain-containing protein</fullName>
    </recommendedName>
</protein>
<reference evidence="2 3" key="1">
    <citation type="journal article" name="Front. Microbiol.">
        <title>Sugar Metabolism of the First Thermophilic Planctomycete Thermogutta terrifontis: Comparative Genomic and Transcriptomic Approaches.</title>
        <authorList>
            <person name="Elcheninov A.G."/>
            <person name="Menzel P."/>
            <person name="Gudbergsdottir S.R."/>
            <person name="Slesarev A.I."/>
            <person name="Kadnikov V.V."/>
            <person name="Krogh A."/>
            <person name="Bonch-Osmolovskaya E.A."/>
            <person name="Peng X."/>
            <person name="Kublanov I.V."/>
        </authorList>
    </citation>
    <scope>NUCLEOTIDE SEQUENCE [LARGE SCALE GENOMIC DNA]</scope>
    <source>
        <strain evidence="2 3">R1</strain>
    </source>
</reference>
<dbReference type="RefSeq" id="WP_095416488.1">
    <property type="nucleotide sequence ID" value="NZ_CP018477.1"/>
</dbReference>
<accession>A0A286RLE3</accession>
<name>A0A286RLE3_9BACT</name>
<dbReference type="Pfam" id="PF14080">
    <property type="entry name" value="DUF4261"/>
    <property type="match status" value="1"/>
</dbReference>
<dbReference type="InterPro" id="IPR025357">
    <property type="entry name" value="DUF4261"/>
</dbReference>
<dbReference type="EMBL" id="CP018477">
    <property type="protein sequence ID" value="ASV76776.1"/>
    <property type="molecule type" value="Genomic_DNA"/>
</dbReference>